<dbReference type="InterPro" id="IPR002818">
    <property type="entry name" value="DJ-1/PfpI"/>
</dbReference>
<dbReference type="Pfam" id="PF12833">
    <property type="entry name" value="HTH_18"/>
    <property type="match status" value="1"/>
</dbReference>
<dbReference type="Pfam" id="PF01965">
    <property type="entry name" value="DJ-1_PfpI"/>
    <property type="match status" value="1"/>
</dbReference>
<dbReference type="SMART" id="SM00342">
    <property type="entry name" value="HTH_ARAC"/>
    <property type="match status" value="1"/>
</dbReference>
<dbReference type="GO" id="GO:0003700">
    <property type="term" value="F:DNA-binding transcription factor activity"/>
    <property type="evidence" value="ECO:0007669"/>
    <property type="project" value="InterPro"/>
</dbReference>
<feature type="domain" description="HTH araC/xylS-type" evidence="3">
    <location>
        <begin position="214"/>
        <end position="312"/>
    </location>
</feature>
<dbReference type="OrthoDB" id="9803764at2"/>
<protein>
    <submittedName>
        <fullName evidence="4">L-rhamnose operon transcriptional activator rhaR</fullName>
    </submittedName>
</protein>
<evidence type="ECO:0000313" key="4">
    <source>
        <dbReference type="EMBL" id="SUO95312.1"/>
    </source>
</evidence>
<evidence type="ECO:0000259" key="3">
    <source>
        <dbReference type="PROSITE" id="PS01124"/>
    </source>
</evidence>
<dbReference type="InterPro" id="IPR009057">
    <property type="entry name" value="Homeodomain-like_sf"/>
</dbReference>
<dbReference type="InterPro" id="IPR052158">
    <property type="entry name" value="INH-QAR"/>
</dbReference>
<dbReference type="SUPFAM" id="SSF46689">
    <property type="entry name" value="Homeodomain-like"/>
    <property type="match status" value="2"/>
</dbReference>
<dbReference type="RefSeq" id="WP_072576156.1">
    <property type="nucleotide sequence ID" value="NZ_LWHB01000054.1"/>
</dbReference>
<dbReference type="CDD" id="cd03137">
    <property type="entry name" value="GATase1_AraC_1"/>
    <property type="match status" value="1"/>
</dbReference>
<evidence type="ECO:0000256" key="1">
    <source>
        <dbReference type="ARBA" id="ARBA00023015"/>
    </source>
</evidence>
<keyword evidence="2" id="KW-0804">Transcription</keyword>
<dbReference type="InterPro" id="IPR029062">
    <property type="entry name" value="Class_I_gatase-like"/>
</dbReference>
<dbReference type="Gene3D" id="3.40.50.880">
    <property type="match status" value="1"/>
</dbReference>
<sequence>MTTPQVALVLHPQFNPFQFAIPQRVFSLAIEDNTLFHLNIVAEKQEDCYGEQGISVPADGDLSLLEAADIVVCFGWHDLAQAPSPAMQQAFQAAYQRGALMVGLCYGAYPLAYSGILNGKKATTHWLGEADFRRRFPHIHLDIGAIYIEEEQVMTSAGTAAALDCCLALVRRIYGVKIANQLARVLVVSPHREGGQAQFLERPIARPTASENINQLIESIQQNLTQNHSINALSDRLNMSRSTFTRHFRQATGMAFTEWLIEIRLQHARELLESTNLTIEHIANQSGFHSATALRQHFKHKYHISPRIWRKRFGEKSYS</sequence>
<dbReference type="PANTHER" id="PTHR43130:SF3">
    <property type="entry name" value="HTH-TYPE TRANSCRIPTIONAL REGULATOR RV1931C"/>
    <property type="match status" value="1"/>
</dbReference>
<dbReference type="GO" id="GO:0043565">
    <property type="term" value="F:sequence-specific DNA binding"/>
    <property type="evidence" value="ECO:0007669"/>
    <property type="project" value="InterPro"/>
</dbReference>
<gene>
    <name evidence="4" type="primary">rhaR</name>
    <name evidence="4" type="ORF">NCTC13337_01212</name>
</gene>
<evidence type="ECO:0000313" key="5">
    <source>
        <dbReference type="Proteomes" id="UP000254601"/>
    </source>
</evidence>
<dbReference type="AlphaFoldDB" id="A0A380MSN1"/>
<dbReference type="SUPFAM" id="SSF52317">
    <property type="entry name" value="Class I glutamine amidotransferase-like"/>
    <property type="match status" value="1"/>
</dbReference>
<organism evidence="4 5">
    <name type="scientific">Suttonella ornithocola</name>
    <dbReference type="NCBI Taxonomy" id="279832"/>
    <lineage>
        <taxon>Bacteria</taxon>
        <taxon>Pseudomonadati</taxon>
        <taxon>Pseudomonadota</taxon>
        <taxon>Gammaproteobacteria</taxon>
        <taxon>Cardiobacteriales</taxon>
        <taxon>Cardiobacteriaceae</taxon>
        <taxon>Suttonella</taxon>
    </lineage>
</organism>
<dbReference type="EMBL" id="UHIC01000001">
    <property type="protein sequence ID" value="SUO95312.1"/>
    <property type="molecule type" value="Genomic_DNA"/>
</dbReference>
<dbReference type="Gene3D" id="1.10.10.60">
    <property type="entry name" value="Homeodomain-like"/>
    <property type="match status" value="2"/>
</dbReference>
<reference evidence="4 5" key="1">
    <citation type="submission" date="2018-06" db="EMBL/GenBank/DDBJ databases">
        <authorList>
            <consortium name="Pathogen Informatics"/>
            <person name="Doyle S."/>
        </authorList>
    </citation>
    <scope>NUCLEOTIDE SEQUENCE [LARGE SCALE GENOMIC DNA]</scope>
    <source>
        <strain evidence="4 5">NCTC13337</strain>
    </source>
</reference>
<dbReference type="PANTHER" id="PTHR43130">
    <property type="entry name" value="ARAC-FAMILY TRANSCRIPTIONAL REGULATOR"/>
    <property type="match status" value="1"/>
</dbReference>
<dbReference type="Proteomes" id="UP000254601">
    <property type="component" value="Unassembled WGS sequence"/>
</dbReference>
<evidence type="ECO:0000256" key="2">
    <source>
        <dbReference type="ARBA" id="ARBA00023163"/>
    </source>
</evidence>
<proteinExistence type="predicted"/>
<keyword evidence="1" id="KW-0805">Transcription regulation</keyword>
<dbReference type="InterPro" id="IPR018060">
    <property type="entry name" value="HTH_AraC"/>
</dbReference>
<accession>A0A380MSN1</accession>
<dbReference type="PROSITE" id="PS01124">
    <property type="entry name" value="HTH_ARAC_FAMILY_2"/>
    <property type="match status" value="1"/>
</dbReference>
<keyword evidence="5" id="KW-1185">Reference proteome</keyword>
<name>A0A380MSN1_9GAMM</name>